<dbReference type="InterPro" id="IPR027417">
    <property type="entry name" value="P-loop_NTPase"/>
</dbReference>
<dbReference type="GO" id="GO:0046404">
    <property type="term" value="F:ATP-dependent polydeoxyribonucleotide 5'-hydroxyl-kinase activity"/>
    <property type="evidence" value="ECO:0007669"/>
    <property type="project" value="TreeGrafter"/>
</dbReference>
<dbReference type="Proteomes" id="UP000284250">
    <property type="component" value="Unassembled WGS sequence"/>
</dbReference>
<dbReference type="PANTHER" id="PTHR12083:SF9">
    <property type="entry name" value="BIFUNCTIONAL POLYNUCLEOTIDE PHOSPHATASE_KINASE"/>
    <property type="match status" value="1"/>
</dbReference>
<keyword evidence="1" id="KW-0547">Nucleotide-binding</keyword>
<dbReference type="SUPFAM" id="SSF52540">
    <property type="entry name" value="P-loop containing nucleoside triphosphate hydrolases"/>
    <property type="match status" value="1"/>
</dbReference>
<comment type="caution">
    <text evidence="1">The sequence shown here is derived from an EMBL/GenBank/DDBJ whole genome shotgun (WGS) entry which is preliminary data.</text>
</comment>
<dbReference type="Pfam" id="PF13671">
    <property type="entry name" value="AAA_33"/>
    <property type="match status" value="1"/>
</dbReference>
<evidence type="ECO:0000313" key="1">
    <source>
        <dbReference type="EMBL" id="RIY13808.1"/>
    </source>
</evidence>
<dbReference type="PIRSF" id="PIRSF037081">
    <property type="entry name" value="P-loop_All4644_prd"/>
    <property type="match status" value="1"/>
</dbReference>
<dbReference type="GO" id="GO:0046403">
    <property type="term" value="F:polynucleotide 3'-phosphatase activity"/>
    <property type="evidence" value="ECO:0007669"/>
    <property type="project" value="TreeGrafter"/>
</dbReference>
<keyword evidence="1" id="KW-0067">ATP-binding</keyword>
<dbReference type="OrthoDB" id="8564590at2"/>
<dbReference type="Gene3D" id="3.40.50.300">
    <property type="entry name" value="P-loop containing nucleotide triphosphate hydrolases"/>
    <property type="match status" value="1"/>
</dbReference>
<evidence type="ECO:0000313" key="2">
    <source>
        <dbReference type="Proteomes" id="UP000284250"/>
    </source>
</evidence>
<proteinExistence type="predicted"/>
<dbReference type="GO" id="GO:0005524">
    <property type="term" value="F:ATP binding"/>
    <property type="evidence" value="ECO:0007669"/>
    <property type="project" value="UniProtKB-KW"/>
</dbReference>
<protein>
    <submittedName>
        <fullName evidence="1">ATP-binding protein</fullName>
    </submittedName>
</protein>
<keyword evidence="2" id="KW-1185">Reference proteome</keyword>
<dbReference type="GO" id="GO:0006281">
    <property type="term" value="P:DNA repair"/>
    <property type="evidence" value="ECO:0007669"/>
    <property type="project" value="TreeGrafter"/>
</dbReference>
<organism evidence="1 2">
    <name type="scientific">Hymenobacter rubripertinctus</name>
    <dbReference type="NCBI Taxonomy" id="2029981"/>
    <lineage>
        <taxon>Bacteria</taxon>
        <taxon>Pseudomonadati</taxon>
        <taxon>Bacteroidota</taxon>
        <taxon>Cytophagia</taxon>
        <taxon>Cytophagales</taxon>
        <taxon>Hymenobacteraceae</taxon>
        <taxon>Hymenobacter</taxon>
    </lineage>
</organism>
<dbReference type="PANTHER" id="PTHR12083">
    <property type="entry name" value="BIFUNCTIONAL POLYNUCLEOTIDE PHOSPHATASE/KINASE"/>
    <property type="match status" value="1"/>
</dbReference>
<dbReference type="RefSeq" id="WP_119654039.1">
    <property type="nucleotide sequence ID" value="NZ_JBHUOI010000070.1"/>
</dbReference>
<dbReference type="InterPro" id="IPR017101">
    <property type="entry name" value="P-loop_ATP/GTP-bd_All4644_prd"/>
</dbReference>
<dbReference type="EMBL" id="QYCN01000002">
    <property type="protein sequence ID" value="RIY13808.1"/>
    <property type="molecule type" value="Genomic_DNA"/>
</dbReference>
<gene>
    <name evidence="1" type="ORF">D0T11_01635</name>
</gene>
<accession>A0A418R8E2</accession>
<reference evidence="1 2" key="1">
    <citation type="submission" date="2019-01" db="EMBL/GenBank/DDBJ databases">
        <title>Hymenobacter humicola sp. nov., isolated from soils in Antarctica.</title>
        <authorList>
            <person name="Sedlacek I."/>
            <person name="Holochova P."/>
            <person name="Kralova S."/>
            <person name="Pantucek R."/>
            <person name="Stankova E."/>
            <person name="Vrbovska V."/>
            <person name="Kristofova L."/>
            <person name="Svec P."/>
            <person name="Busse H.-J."/>
        </authorList>
    </citation>
    <scope>NUCLEOTIDE SEQUENCE [LARGE SCALE GENOMIC DNA]</scope>
    <source>
        <strain evidence="1 2">CCM 8852</strain>
    </source>
</reference>
<dbReference type="GO" id="GO:0003690">
    <property type="term" value="F:double-stranded DNA binding"/>
    <property type="evidence" value="ECO:0007669"/>
    <property type="project" value="TreeGrafter"/>
</dbReference>
<dbReference type="AlphaFoldDB" id="A0A418R8E2"/>
<sequence length="150" mass="17457">MQLVLFCGIQATGKSTFYQQRFFHSHVRISLDLLRTRHRERLLLELCLETQMQCVVDNTNPTRVERASYLAAARAVGFEVVGYFFQSVAAQALERNQQRPAERQVPDKGIRATRNRLELPTRAEGFDQLYFVRPLHNQGFDVTTWQDEIL</sequence>
<name>A0A418R8E2_9BACT</name>